<gene>
    <name evidence="1" type="ORF">QF035_000912</name>
</gene>
<evidence type="ECO:0000313" key="1">
    <source>
        <dbReference type="EMBL" id="MDQ1023330.1"/>
    </source>
</evidence>
<organism evidence="1 2">
    <name type="scientific">Streptomyces umbrinus</name>
    <dbReference type="NCBI Taxonomy" id="67370"/>
    <lineage>
        <taxon>Bacteria</taxon>
        <taxon>Bacillati</taxon>
        <taxon>Actinomycetota</taxon>
        <taxon>Actinomycetes</taxon>
        <taxon>Kitasatosporales</taxon>
        <taxon>Streptomycetaceae</taxon>
        <taxon>Streptomyces</taxon>
        <taxon>Streptomyces phaeochromogenes group</taxon>
    </lineage>
</organism>
<dbReference type="Proteomes" id="UP001230328">
    <property type="component" value="Unassembled WGS sequence"/>
</dbReference>
<reference evidence="1 2" key="1">
    <citation type="submission" date="2023-07" db="EMBL/GenBank/DDBJ databases">
        <title>Comparative genomics of wheat-associated soil bacteria to identify genetic determinants of phenazine resistance.</title>
        <authorList>
            <person name="Mouncey N."/>
        </authorList>
    </citation>
    <scope>NUCLEOTIDE SEQUENCE [LARGE SCALE GENOMIC DNA]</scope>
    <source>
        <strain evidence="1 2">V2I4</strain>
    </source>
</reference>
<dbReference type="EMBL" id="JAUSZI010000002">
    <property type="protein sequence ID" value="MDQ1023330.1"/>
    <property type="molecule type" value="Genomic_DNA"/>
</dbReference>
<dbReference type="RefSeq" id="WP_307518290.1">
    <property type="nucleotide sequence ID" value="NZ_JAUSZI010000002.1"/>
</dbReference>
<protein>
    <submittedName>
        <fullName evidence="1">Uncharacterized protein</fullName>
    </submittedName>
</protein>
<evidence type="ECO:0000313" key="2">
    <source>
        <dbReference type="Proteomes" id="UP001230328"/>
    </source>
</evidence>
<keyword evidence="2" id="KW-1185">Reference proteome</keyword>
<sequence>MVGRGQGTMGELAELEEWVAVIDACIEPIATRPVDLTDPDWMRKMEEGPRPLDEAGIRPEAEAALRDVLSLYEEGDEEVRAALRALLERCHHFGGATTLPSEPTPQGFRQRLMEMSVEDQGRDTRDMMVGLNGLCGQARDAGVDIRPLLLDVAELSSEVDKYGMGSTRDILLRAAGREPSGLW</sequence>
<accession>A0ABU0SID0</accession>
<comment type="caution">
    <text evidence="1">The sequence shown here is derived from an EMBL/GenBank/DDBJ whole genome shotgun (WGS) entry which is preliminary data.</text>
</comment>
<proteinExistence type="predicted"/>
<name>A0ABU0SID0_9ACTN</name>